<dbReference type="EMBL" id="FWEV01000037">
    <property type="protein sequence ID" value="SLM28396.1"/>
    <property type="molecule type" value="Genomic_DNA"/>
</dbReference>
<dbReference type="Proteomes" id="UP000191931">
    <property type="component" value="Unassembled WGS sequence"/>
</dbReference>
<dbReference type="AlphaFoldDB" id="A0A1W1H7I5"/>
<gene>
    <name evidence="1" type="ORF">MTBBW1_1310094</name>
</gene>
<dbReference type="RefSeq" id="WP_080804722.1">
    <property type="nucleotide sequence ID" value="NZ_LT828548.1"/>
</dbReference>
<evidence type="ECO:0000313" key="2">
    <source>
        <dbReference type="Proteomes" id="UP000191931"/>
    </source>
</evidence>
<name>A0A1W1H7I5_9BACT</name>
<reference evidence="1 2" key="1">
    <citation type="submission" date="2017-03" db="EMBL/GenBank/DDBJ databases">
        <authorList>
            <person name="Afonso C.L."/>
            <person name="Miller P.J."/>
            <person name="Scott M.A."/>
            <person name="Spackman E."/>
            <person name="Goraichik I."/>
            <person name="Dimitrov K.M."/>
            <person name="Suarez D.L."/>
            <person name="Swayne D.E."/>
        </authorList>
    </citation>
    <scope>NUCLEOTIDE SEQUENCE [LARGE SCALE GENOMIC DNA]</scope>
    <source>
        <strain evidence="1">PRJEB14757</strain>
    </source>
</reference>
<sequence length="75" mass="8571">MESNEGCRKVFEELMTPVDIAVMTDISIMSEPPEADILLFRRKLAGLKPQERMAGLSSEELKEIEQYINSLKNKK</sequence>
<protein>
    <submittedName>
        <fullName evidence="1">Uncharacterized protein</fullName>
    </submittedName>
</protein>
<evidence type="ECO:0000313" key="1">
    <source>
        <dbReference type="EMBL" id="SLM28396.1"/>
    </source>
</evidence>
<dbReference type="STRING" id="1246637.MTBBW1_1310094"/>
<keyword evidence="2" id="KW-1185">Reference proteome</keyword>
<organism evidence="1 2">
    <name type="scientific">Desulfamplus magnetovallimortis</name>
    <dbReference type="NCBI Taxonomy" id="1246637"/>
    <lineage>
        <taxon>Bacteria</taxon>
        <taxon>Pseudomonadati</taxon>
        <taxon>Thermodesulfobacteriota</taxon>
        <taxon>Desulfobacteria</taxon>
        <taxon>Desulfobacterales</taxon>
        <taxon>Desulfobacteraceae</taxon>
        <taxon>Desulfamplus</taxon>
    </lineage>
</organism>
<proteinExistence type="predicted"/>
<accession>A0A1W1H7I5</accession>